<accession>F0WDP3</accession>
<dbReference type="Pfam" id="PF05186">
    <property type="entry name" value="Dpy-30"/>
    <property type="match status" value="1"/>
</dbReference>
<keyword evidence="1" id="KW-0969">Cilium</keyword>
<sequence length="486" mass="55946">MEELEMPDMEQCALLQSIIHEPLTEAFKQLAIVQPNDPVEFLGKYLLKYDKNIAEKEKLHLVNQEASTRRQQPLKEEEVFGDDCSEKVCFEKMTKKDQFEKETDTISMLYDVMLRWLVQHTSAQEAYIGKRRIDKDGSSTLWWIASSKQNKSLVINRTLKEDESPVTFGAFKKLNQETAEQTDQNSLNNQFPTFVHIENVLREPKMFFFGVPKIGAYLTRALSYRSHLHADVYNEVEPGSPHTKVETVIISMDTIGQADAFTAQDIDTYLFLTDLFVERLEKIEHRSYLTAIDQMEVKKVEWQNFLDAIQARISDYEEDILRNVQDLSENDKMEKESEMRFAFLTALFKENTKQLFKISSWSIPPKSASASVIASCCALLGYPVFDINKSAYGKLEWSILASYFDKNGLQCKVEAISNDKEFLAPKKCSQAALLLRDKENGHEVTQVDLEREQNPAAIFLYRWIVAGLKRSETLSAEFQPEQDSTP</sequence>
<dbReference type="Gene3D" id="1.20.890.10">
    <property type="entry name" value="cAMP-dependent protein kinase regulatory subunit, dimerization-anchoring domain"/>
    <property type="match status" value="1"/>
</dbReference>
<dbReference type="InterPro" id="IPR007858">
    <property type="entry name" value="Dpy-30_motif"/>
</dbReference>
<protein>
    <submittedName>
        <fullName evidence="1">Flagella associated protein putative</fullName>
    </submittedName>
</protein>
<keyword evidence="1" id="KW-0966">Cell projection</keyword>
<reference evidence="1" key="1">
    <citation type="journal article" date="2011" name="PLoS Biol.">
        <title>Gene gain and loss during evolution of obligate parasitism in the white rust pathogen of Arabidopsis thaliana.</title>
        <authorList>
            <person name="Kemen E."/>
            <person name="Gardiner A."/>
            <person name="Schultz-Larsen T."/>
            <person name="Kemen A.C."/>
            <person name="Balmuth A.L."/>
            <person name="Robert-Seilaniantz A."/>
            <person name="Bailey K."/>
            <person name="Holub E."/>
            <person name="Studholme D.J."/>
            <person name="Maclean D."/>
            <person name="Jones J.D."/>
        </authorList>
    </citation>
    <scope>NUCLEOTIDE SEQUENCE</scope>
</reference>
<organism evidence="1">
    <name type="scientific">Albugo laibachii Nc14</name>
    <dbReference type="NCBI Taxonomy" id="890382"/>
    <lineage>
        <taxon>Eukaryota</taxon>
        <taxon>Sar</taxon>
        <taxon>Stramenopiles</taxon>
        <taxon>Oomycota</taxon>
        <taxon>Peronosporomycetes</taxon>
        <taxon>Albuginales</taxon>
        <taxon>Albuginaceae</taxon>
        <taxon>Albugo</taxon>
    </lineage>
</organism>
<dbReference type="HOGENOM" id="CLU_569250_0_0_1"/>
<dbReference type="CDD" id="cd22966">
    <property type="entry name" value="DD_DYDC-like"/>
    <property type="match status" value="1"/>
</dbReference>
<evidence type="ECO:0000313" key="1">
    <source>
        <dbReference type="EMBL" id="CCA19319.1"/>
    </source>
</evidence>
<dbReference type="EMBL" id="FR824113">
    <property type="protein sequence ID" value="CCA19319.1"/>
    <property type="molecule type" value="Genomic_DNA"/>
</dbReference>
<keyword evidence="1" id="KW-0282">Flagellum</keyword>
<dbReference type="InterPro" id="IPR049630">
    <property type="entry name" value="DYDC-like_DD"/>
</dbReference>
<proteinExistence type="predicted"/>
<name>F0WDP3_9STRA</name>
<gene>
    <name evidence="1" type="primary">AlNc14C68G4763</name>
    <name evidence="1" type="ORF">ALNC14_054620</name>
</gene>
<dbReference type="AlphaFoldDB" id="F0WDP3"/>
<reference evidence="1" key="2">
    <citation type="submission" date="2011-02" db="EMBL/GenBank/DDBJ databases">
        <authorList>
            <person name="MacLean D."/>
        </authorList>
    </citation>
    <scope>NUCLEOTIDE SEQUENCE</scope>
</reference>